<dbReference type="InterPro" id="IPR001789">
    <property type="entry name" value="Sig_transdc_resp-reg_receiver"/>
</dbReference>
<organism evidence="8">
    <name type="scientific">bioreactor metagenome</name>
    <dbReference type="NCBI Taxonomy" id="1076179"/>
    <lineage>
        <taxon>unclassified sequences</taxon>
        <taxon>metagenomes</taxon>
        <taxon>ecological metagenomes</taxon>
    </lineage>
</organism>
<evidence type="ECO:0000256" key="3">
    <source>
        <dbReference type="ARBA" id="ARBA00023015"/>
    </source>
</evidence>
<evidence type="ECO:0000256" key="1">
    <source>
        <dbReference type="ARBA" id="ARBA00022553"/>
    </source>
</evidence>
<gene>
    <name evidence="8" type="primary">regX3_54</name>
    <name evidence="8" type="ORF">SDC9_152218</name>
</gene>
<proteinExistence type="predicted"/>
<dbReference type="GO" id="GO:0005829">
    <property type="term" value="C:cytosol"/>
    <property type="evidence" value="ECO:0007669"/>
    <property type="project" value="TreeGrafter"/>
</dbReference>
<accession>A0A645EUU6</accession>
<feature type="domain" description="Response regulatory" evidence="6">
    <location>
        <begin position="6"/>
        <end position="119"/>
    </location>
</feature>
<name>A0A645EUU6_9ZZZZ</name>
<dbReference type="InterPro" id="IPR039420">
    <property type="entry name" value="WalR-like"/>
</dbReference>
<dbReference type="PANTHER" id="PTHR48111">
    <property type="entry name" value="REGULATOR OF RPOS"/>
    <property type="match status" value="1"/>
</dbReference>
<dbReference type="Pfam" id="PF00486">
    <property type="entry name" value="Trans_reg_C"/>
    <property type="match status" value="1"/>
</dbReference>
<keyword evidence="1" id="KW-0597">Phosphoprotein</keyword>
<keyword evidence="2" id="KW-0902">Two-component regulatory system</keyword>
<dbReference type="Pfam" id="PF00072">
    <property type="entry name" value="Response_reg"/>
    <property type="match status" value="1"/>
</dbReference>
<dbReference type="SMART" id="SM00448">
    <property type="entry name" value="REC"/>
    <property type="match status" value="1"/>
</dbReference>
<dbReference type="EMBL" id="VSSQ01050886">
    <property type="protein sequence ID" value="MPN04969.1"/>
    <property type="molecule type" value="Genomic_DNA"/>
</dbReference>
<dbReference type="PROSITE" id="PS50110">
    <property type="entry name" value="RESPONSE_REGULATORY"/>
    <property type="match status" value="1"/>
</dbReference>
<dbReference type="CDD" id="cd00383">
    <property type="entry name" value="trans_reg_C"/>
    <property type="match status" value="1"/>
</dbReference>
<comment type="caution">
    <text evidence="8">The sequence shown here is derived from an EMBL/GenBank/DDBJ whole genome shotgun (WGS) entry which is preliminary data.</text>
</comment>
<dbReference type="GO" id="GO:0032993">
    <property type="term" value="C:protein-DNA complex"/>
    <property type="evidence" value="ECO:0007669"/>
    <property type="project" value="TreeGrafter"/>
</dbReference>
<dbReference type="Gene3D" id="1.10.10.10">
    <property type="entry name" value="Winged helix-like DNA-binding domain superfamily/Winged helix DNA-binding domain"/>
    <property type="match status" value="1"/>
</dbReference>
<dbReference type="SUPFAM" id="SSF46894">
    <property type="entry name" value="C-terminal effector domain of the bipartite response regulators"/>
    <property type="match status" value="1"/>
</dbReference>
<dbReference type="InterPro" id="IPR011006">
    <property type="entry name" value="CheY-like_superfamily"/>
</dbReference>
<dbReference type="InterPro" id="IPR036388">
    <property type="entry name" value="WH-like_DNA-bd_sf"/>
</dbReference>
<keyword evidence="3" id="KW-0805">Transcription regulation</keyword>
<dbReference type="CDD" id="cd17574">
    <property type="entry name" value="REC_OmpR"/>
    <property type="match status" value="1"/>
</dbReference>
<dbReference type="Gene3D" id="3.40.50.2300">
    <property type="match status" value="1"/>
</dbReference>
<evidence type="ECO:0000256" key="5">
    <source>
        <dbReference type="ARBA" id="ARBA00023163"/>
    </source>
</evidence>
<dbReference type="AlphaFoldDB" id="A0A645EUU6"/>
<dbReference type="PANTHER" id="PTHR48111:SF73">
    <property type="entry name" value="ALKALINE PHOSPHATASE SYNTHESIS TRANSCRIPTIONAL REGULATORY PROTEIN PHOP"/>
    <property type="match status" value="1"/>
</dbReference>
<dbReference type="FunFam" id="3.40.50.2300:FF:000001">
    <property type="entry name" value="DNA-binding response regulator PhoB"/>
    <property type="match status" value="1"/>
</dbReference>
<dbReference type="PROSITE" id="PS51755">
    <property type="entry name" value="OMPR_PHOB"/>
    <property type="match status" value="1"/>
</dbReference>
<evidence type="ECO:0000259" key="6">
    <source>
        <dbReference type="PROSITE" id="PS50110"/>
    </source>
</evidence>
<dbReference type="InterPro" id="IPR016032">
    <property type="entry name" value="Sig_transdc_resp-reg_C-effctor"/>
</dbReference>
<dbReference type="GO" id="GO:0000156">
    <property type="term" value="F:phosphorelay response regulator activity"/>
    <property type="evidence" value="ECO:0007669"/>
    <property type="project" value="TreeGrafter"/>
</dbReference>
<keyword evidence="4" id="KW-0238">DNA-binding</keyword>
<dbReference type="SMART" id="SM00862">
    <property type="entry name" value="Trans_reg_C"/>
    <property type="match status" value="1"/>
</dbReference>
<evidence type="ECO:0000313" key="8">
    <source>
        <dbReference type="EMBL" id="MPN04969.1"/>
    </source>
</evidence>
<feature type="domain" description="OmpR/PhoB-type" evidence="7">
    <location>
        <begin position="129"/>
        <end position="230"/>
    </location>
</feature>
<protein>
    <submittedName>
        <fullName evidence="8">Sensory transduction protein regX3</fullName>
    </submittedName>
</protein>
<dbReference type="GO" id="GO:0006355">
    <property type="term" value="P:regulation of DNA-templated transcription"/>
    <property type="evidence" value="ECO:0007669"/>
    <property type="project" value="InterPro"/>
</dbReference>
<sequence>MNNKTTILLVDDEVKITSVLDAYLRKNGYITLVADNGKTAIELFANNEVSLIVLDLMLPDISGEEICKQLRSKSRVPIIMLTAKSEEIDLIDGLSIGADDYITKPFSPRAVIAKIEAVLRRANGDELISVPISFANGLLSIDFQNNIVKKQGNVINLTPTEYKLLKTMAKAPGRIFTREQLITFALGDDYDGFDRSIDTYIKSIRSKIEPDRKKPMFVLTVHGLGYKFSSDIMG</sequence>
<evidence type="ECO:0000256" key="4">
    <source>
        <dbReference type="ARBA" id="ARBA00023125"/>
    </source>
</evidence>
<dbReference type="GO" id="GO:0000976">
    <property type="term" value="F:transcription cis-regulatory region binding"/>
    <property type="evidence" value="ECO:0007669"/>
    <property type="project" value="TreeGrafter"/>
</dbReference>
<evidence type="ECO:0000256" key="2">
    <source>
        <dbReference type="ARBA" id="ARBA00023012"/>
    </source>
</evidence>
<evidence type="ECO:0000259" key="7">
    <source>
        <dbReference type="PROSITE" id="PS51755"/>
    </source>
</evidence>
<dbReference type="SUPFAM" id="SSF52172">
    <property type="entry name" value="CheY-like"/>
    <property type="match status" value="1"/>
</dbReference>
<dbReference type="InterPro" id="IPR001867">
    <property type="entry name" value="OmpR/PhoB-type_DNA-bd"/>
</dbReference>
<dbReference type="Gene3D" id="6.10.250.690">
    <property type="match status" value="1"/>
</dbReference>
<keyword evidence="5" id="KW-0804">Transcription</keyword>
<reference evidence="8" key="1">
    <citation type="submission" date="2019-08" db="EMBL/GenBank/DDBJ databases">
        <authorList>
            <person name="Kucharzyk K."/>
            <person name="Murdoch R.W."/>
            <person name="Higgins S."/>
            <person name="Loffler F."/>
        </authorList>
    </citation>
    <scope>NUCLEOTIDE SEQUENCE</scope>
</reference>